<sequence>MMTSGLFFGLMVILAGLGAPGLVCLAVALAGFTVTQRALSRLVVVYGAMVTLNIAVAGRVFSANTMLPPGSAPAEDGFADTCAALHPSSCRPQCCARWRRSWRCSG</sequence>
<keyword evidence="3" id="KW-1185">Reference proteome</keyword>
<keyword evidence="1" id="KW-1133">Transmembrane helix</keyword>
<accession>A0A2I2KNY4</accession>
<keyword evidence="1" id="KW-0812">Transmembrane</keyword>
<dbReference type="EMBL" id="FZMO01000095">
    <property type="protein sequence ID" value="SNQ47352.1"/>
    <property type="molecule type" value="Genomic_DNA"/>
</dbReference>
<dbReference type="AlphaFoldDB" id="A0A2I2KNY4"/>
<name>A0A2I2KNY4_9ACTN</name>
<dbReference type="Proteomes" id="UP000234331">
    <property type="component" value="Unassembled WGS sequence"/>
</dbReference>
<feature type="transmembrane region" description="Helical" evidence="1">
    <location>
        <begin position="6"/>
        <end position="30"/>
    </location>
</feature>
<evidence type="ECO:0000313" key="3">
    <source>
        <dbReference type="Proteomes" id="UP000234331"/>
    </source>
</evidence>
<organism evidence="2 3">
    <name type="scientific">Frankia canadensis</name>
    <dbReference type="NCBI Taxonomy" id="1836972"/>
    <lineage>
        <taxon>Bacteria</taxon>
        <taxon>Bacillati</taxon>
        <taxon>Actinomycetota</taxon>
        <taxon>Actinomycetes</taxon>
        <taxon>Frankiales</taxon>
        <taxon>Frankiaceae</taxon>
        <taxon>Frankia</taxon>
    </lineage>
</organism>
<proteinExistence type="predicted"/>
<gene>
    <name evidence="2" type="ORF">FRACA_1840008</name>
</gene>
<keyword evidence="1" id="KW-0472">Membrane</keyword>
<protein>
    <submittedName>
        <fullName evidence="2">Uncharacterized protein</fullName>
    </submittedName>
</protein>
<evidence type="ECO:0000313" key="2">
    <source>
        <dbReference type="EMBL" id="SNQ47352.1"/>
    </source>
</evidence>
<evidence type="ECO:0000256" key="1">
    <source>
        <dbReference type="SAM" id="Phobius"/>
    </source>
</evidence>
<reference evidence="2 3" key="1">
    <citation type="submission" date="2017-06" db="EMBL/GenBank/DDBJ databases">
        <authorList>
            <person name="Kim H.J."/>
            <person name="Triplett B.A."/>
        </authorList>
    </citation>
    <scope>NUCLEOTIDE SEQUENCE [LARGE SCALE GENOMIC DNA]</scope>
    <source>
        <strain evidence="2">FRACA_ARgP5</strain>
    </source>
</reference>
<feature type="transmembrane region" description="Helical" evidence="1">
    <location>
        <begin position="42"/>
        <end position="61"/>
    </location>
</feature>